<dbReference type="Proteomes" id="UP000282087">
    <property type="component" value="Unassembled WGS sequence"/>
</dbReference>
<keyword evidence="3" id="KW-1185">Reference proteome</keyword>
<dbReference type="OrthoDB" id="159593at2759"/>
<organism evidence="1 3">
    <name type="scientific">Peronospora effusa</name>
    <dbReference type="NCBI Taxonomy" id="542832"/>
    <lineage>
        <taxon>Eukaryota</taxon>
        <taxon>Sar</taxon>
        <taxon>Stramenopiles</taxon>
        <taxon>Oomycota</taxon>
        <taxon>Peronosporomycetes</taxon>
        <taxon>Peronosporales</taxon>
        <taxon>Peronosporaceae</taxon>
        <taxon>Peronospora</taxon>
    </lineage>
</organism>
<dbReference type="EMBL" id="QLLG01000280">
    <property type="protein sequence ID" value="RMX64878.1"/>
    <property type="molecule type" value="Genomic_DNA"/>
</dbReference>
<proteinExistence type="predicted"/>
<dbReference type="EMBL" id="QKXF01000233">
    <property type="protein sequence ID" value="RQM13806.1"/>
    <property type="molecule type" value="Genomic_DNA"/>
</dbReference>
<gene>
    <name evidence="2" type="ORF">DD237_004847</name>
    <name evidence="1" type="ORF">DD238_004436</name>
</gene>
<evidence type="ECO:0000313" key="4">
    <source>
        <dbReference type="Proteomes" id="UP000286097"/>
    </source>
</evidence>
<protein>
    <submittedName>
        <fullName evidence="1">Uncharacterized protein</fullName>
    </submittedName>
</protein>
<dbReference type="Proteomes" id="UP000286097">
    <property type="component" value="Unassembled WGS sequence"/>
</dbReference>
<reference evidence="3 4" key="1">
    <citation type="submission" date="2018-06" db="EMBL/GenBank/DDBJ databases">
        <title>Comparative genomics of downy mildews reveals potential adaptations to biotrophy.</title>
        <authorList>
            <person name="Fletcher K."/>
            <person name="Klosterman S.J."/>
            <person name="Derevnina L."/>
            <person name="Martin F."/>
            <person name="Koike S."/>
            <person name="Reyes Chin-Wo S."/>
            <person name="Mou B."/>
            <person name="Michelmore R."/>
        </authorList>
    </citation>
    <scope>NUCLEOTIDE SEQUENCE [LARGE SCALE GENOMIC DNA]</scope>
    <source>
        <strain evidence="2 4">R13</strain>
        <strain evidence="1 3">R14</strain>
    </source>
</reference>
<name>A0A3M6VCV1_9STRA</name>
<dbReference type="VEuPathDB" id="FungiDB:DD237_004847"/>
<evidence type="ECO:0000313" key="1">
    <source>
        <dbReference type="EMBL" id="RMX64878.1"/>
    </source>
</evidence>
<accession>A0A3M6VCV1</accession>
<sequence length="426" mass="47703">MEIVALNMRLREAFSALLKDFPSSHALSNVSNRRPFVLHSQSSFFVASTDLYTQHCRLILTRLNSYQYDSASAFLLDLEKLECMAESVVIKQQVKDLFERLTVFESEKQGEESSVKVSNQCGTTVSLGSSCGVPGLQEVTSIGLESGETEANTMWLCNLTMNHEIVTIGTFRTKEEALQGYEEQRKFMMENTAEFKKLQLFVAKREEEQREEDRRVLKEAVAQCHPRFMTMKVTPVTAPTSGPPVNNMTSMTRGTPQMVARSIAADAAVLLPKVNAMPSSETGGASPRRVARTVKRQREEIISSATLSTKKHKVGSATASNSSVDGRSYLKLRRLIQKRLCRHLKGREVCVLSNPNTLEGRLRASGRLEAGKVFSFRRKKQMAFADYVCDELGRAESACAHMILVRSKESIDDHLKVCDAFLDKKR</sequence>
<comment type="caution">
    <text evidence="1">The sequence shown here is derived from an EMBL/GenBank/DDBJ whole genome shotgun (WGS) entry which is preliminary data.</text>
</comment>
<evidence type="ECO:0000313" key="3">
    <source>
        <dbReference type="Proteomes" id="UP000282087"/>
    </source>
</evidence>
<dbReference type="AlphaFoldDB" id="A0A3M6VCV1"/>
<evidence type="ECO:0000313" key="2">
    <source>
        <dbReference type="EMBL" id="RQM13806.1"/>
    </source>
</evidence>